<organism evidence="1 2">
    <name type="scientific">Diversispora eburnea</name>
    <dbReference type="NCBI Taxonomy" id="1213867"/>
    <lineage>
        <taxon>Eukaryota</taxon>
        <taxon>Fungi</taxon>
        <taxon>Fungi incertae sedis</taxon>
        <taxon>Mucoromycota</taxon>
        <taxon>Glomeromycotina</taxon>
        <taxon>Glomeromycetes</taxon>
        <taxon>Diversisporales</taxon>
        <taxon>Diversisporaceae</taxon>
        <taxon>Diversispora</taxon>
    </lineage>
</organism>
<keyword evidence="2" id="KW-1185">Reference proteome</keyword>
<evidence type="ECO:0000313" key="1">
    <source>
        <dbReference type="EMBL" id="CAG8569670.1"/>
    </source>
</evidence>
<dbReference type="EMBL" id="CAJVPK010001083">
    <property type="protein sequence ID" value="CAG8569670.1"/>
    <property type="molecule type" value="Genomic_DNA"/>
</dbReference>
<evidence type="ECO:0000313" key="2">
    <source>
        <dbReference type="Proteomes" id="UP000789706"/>
    </source>
</evidence>
<reference evidence="1" key="1">
    <citation type="submission" date="2021-06" db="EMBL/GenBank/DDBJ databases">
        <authorList>
            <person name="Kallberg Y."/>
            <person name="Tangrot J."/>
            <person name="Rosling A."/>
        </authorList>
    </citation>
    <scope>NUCLEOTIDE SEQUENCE</scope>
    <source>
        <strain evidence="1">AZ414A</strain>
    </source>
</reference>
<accession>A0A9N9BMN8</accession>
<gene>
    <name evidence="1" type="ORF">DEBURN_LOCUS8016</name>
</gene>
<name>A0A9N9BMN8_9GLOM</name>
<dbReference type="OrthoDB" id="2428620at2759"/>
<sequence>MQQRAVSKLEKLLNNYDKLFSAKEIEQFINDLKRKEEEKDLYTSVRRNMTVAYNVEAEKDYHQNKAMLRKLHDDEDQDEIASDVVSDASDLCDDQMRELDDIEELEASGNKRKDCPEEKWTLSTGKDVYVVLNDPAYFGILDLSGEEPEVKELFTIEEWAEMQEDFSKTVMLTEMDSKEEELLYNLFDKIEEVLKRKSDDIITDIEECIIKTDTDIVRFPQLSMSEGSFSNNFTNMMTKGIITYNRKCAYDEGEIQSLSSAMIANLNKKPVDRSLIGQRCDFRITCDGFESVIGLRSGGLPEACHSKKWTDKVDLMVAMRDVLLKEAIEDNGVECKDFRNLYTLGVHSYAKGLWRLGLLKKIKLPQSNDQLLMIEKLTTLLLRIESTLDYIMPIRNELAVKASRLHRNRRSSICLKPYTFAEQGRIRRTRIQRDS</sequence>
<dbReference type="AlphaFoldDB" id="A0A9N9BMN8"/>
<proteinExistence type="predicted"/>
<dbReference type="Proteomes" id="UP000789706">
    <property type="component" value="Unassembled WGS sequence"/>
</dbReference>
<comment type="caution">
    <text evidence="1">The sequence shown here is derived from an EMBL/GenBank/DDBJ whole genome shotgun (WGS) entry which is preliminary data.</text>
</comment>
<protein>
    <submittedName>
        <fullName evidence="1">2676_t:CDS:1</fullName>
    </submittedName>
</protein>